<dbReference type="PANTHER" id="PTHR21666">
    <property type="entry name" value="PEPTIDASE-RELATED"/>
    <property type="match status" value="1"/>
</dbReference>
<protein>
    <submittedName>
        <fullName evidence="4">M23 family metallopeptidase</fullName>
    </submittedName>
</protein>
<reference evidence="4 5" key="1">
    <citation type="submission" date="2022-07" db="EMBL/GenBank/DDBJ databases">
        <authorList>
            <person name="Li W.-J."/>
            <person name="Deng Q.-Q."/>
        </authorList>
    </citation>
    <scope>NUCLEOTIDE SEQUENCE [LARGE SCALE GENOMIC DNA]</scope>
    <source>
        <strain evidence="4 5">SYSU M60028</strain>
    </source>
</reference>
<dbReference type="Proteomes" id="UP001205890">
    <property type="component" value="Unassembled WGS sequence"/>
</dbReference>
<evidence type="ECO:0000256" key="1">
    <source>
        <dbReference type="ARBA" id="ARBA00022729"/>
    </source>
</evidence>
<sequence>MPPIETAARLAAAAALGAFAWLGAGPALAQPVLDLPIDCRLGETCFIQNYVDDDPSPSAKDYKCGTRTYEAHNGVDFRLPTLADQKRGVTVRAAAAGRVTGLRDEMDDVSVRERGVASVEGKECGNGVVVDHGDGWASQYCHMQRGSIAVKTGDRVTVGQTLGKVGLSGMTEYPHLHFTLRKDGKVVDPFAYGAAPGACGGGQSLWAPTLSAALAYQPRAVLNAGFATGPVTMEAIEAGSAAPPKIDAKAEALVAFVRVIGLQAGDVSRITIFGPDGQQVMRNDAKPQERDQAQTMLFAGRKRPERGFAPGVYRAVYEAMRDGAAAFSHAFTVRVAP</sequence>
<evidence type="ECO:0000259" key="3">
    <source>
        <dbReference type="Pfam" id="PF01551"/>
    </source>
</evidence>
<comment type="caution">
    <text evidence="4">The sequence shown here is derived from an EMBL/GenBank/DDBJ whole genome shotgun (WGS) entry which is preliminary data.</text>
</comment>
<dbReference type="EMBL" id="JANCLU010000010">
    <property type="protein sequence ID" value="MCP8939176.1"/>
    <property type="molecule type" value="Genomic_DNA"/>
</dbReference>
<feature type="domain" description="M23ase beta-sheet core" evidence="3">
    <location>
        <begin position="71"/>
        <end position="189"/>
    </location>
</feature>
<evidence type="ECO:0000313" key="4">
    <source>
        <dbReference type="EMBL" id="MCP8939176.1"/>
    </source>
</evidence>
<dbReference type="CDD" id="cd12797">
    <property type="entry name" value="M23_peptidase"/>
    <property type="match status" value="1"/>
</dbReference>
<feature type="chain" id="PRO_5046270352" evidence="2">
    <location>
        <begin position="30"/>
        <end position="337"/>
    </location>
</feature>
<keyword evidence="5" id="KW-1185">Reference proteome</keyword>
<dbReference type="Gene3D" id="2.70.70.10">
    <property type="entry name" value="Glucose Permease (Domain IIA)"/>
    <property type="match status" value="1"/>
</dbReference>
<feature type="signal peptide" evidence="2">
    <location>
        <begin position="1"/>
        <end position="29"/>
    </location>
</feature>
<organism evidence="4 5">
    <name type="scientific">Alsobacter ponti</name>
    <dbReference type="NCBI Taxonomy" id="2962936"/>
    <lineage>
        <taxon>Bacteria</taxon>
        <taxon>Pseudomonadati</taxon>
        <taxon>Pseudomonadota</taxon>
        <taxon>Alphaproteobacteria</taxon>
        <taxon>Hyphomicrobiales</taxon>
        <taxon>Alsobacteraceae</taxon>
        <taxon>Alsobacter</taxon>
    </lineage>
</organism>
<dbReference type="Pfam" id="PF01551">
    <property type="entry name" value="Peptidase_M23"/>
    <property type="match status" value="1"/>
</dbReference>
<dbReference type="InterPro" id="IPR050570">
    <property type="entry name" value="Cell_wall_metabolism_enzyme"/>
</dbReference>
<dbReference type="PANTHER" id="PTHR21666:SF289">
    <property type="entry name" value="L-ALA--D-GLU ENDOPEPTIDASE"/>
    <property type="match status" value="1"/>
</dbReference>
<dbReference type="RefSeq" id="WP_254742161.1">
    <property type="nucleotide sequence ID" value="NZ_JANCLU010000010.1"/>
</dbReference>
<accession>A0ABT1LDJ6</accession>
<dbReference type="SUPFAM" id="SSF51261">
    <property type="entry name" value="Duplicated hybrid motif"/>
    <property type="match status" value="1"/>
</dbReference>
<keyword evidence="1 2" id="KW-0732">Signal</keyword>
<proteinExistence type="predicted"/>
<gene>
    <name evidence="4" type="ORF">NK718_11670</name>
</gene>
<evidence type="ECO:0000256" key="2">
    <source>
        <dbReference type="SAM" id="SignalP"/>
    </source>
</evidence>
<dbReference type="InterPro" id="IPR011055">
    <property type="entry name" value="Dup_hybrid_motif"/>
</dbReference>
<name>A0ABT1LDJ6_9HYPH</name>
<dbReference type="InterPro" id="IPR016047">
    <property type="entry name" value="M23ase_b-sheet_dom"/>
</dbReference>
<evidence type="ECO:0000313" key="5">
    <source>
        <dbReference type="Proteomes" id="UP001205890"/>
    </source>
</evidence>